<proteinExistence type="predicted"/>
<sequence length="50" mass="5918">MIIINSSKQFMKRYAKYGPLSCTICIYTETTENYPKKKGEIEKYLMQTKC</sequence>
<name>A0A0B7C7C4_9EUPU</name>
<protein>
    <submittedName>
        <fullName evidence="1">Uncharacterized protein</fullName>
    </submittedName>
</protein>
<feature type="non-terminal residue" evidence="1">
    <location>
        <position position="50"/>
    </location>
</feature>
<dbReference type="AlphaFoldDB" id="A0A0B7C7C4"/>
<organism evidence="1">
    <name type="scientific">Arion vulgaris</name>
    <dbReference type="NCBI Taxonomy" id="1028688"/>
    <lineage>
        <taxon>Eukaryota</taxon>
        <taxon>Metazoa</taxon>
        <taxon>Spiralia</taxon>
        <taxon>Lophotrochozoa</taxon>
        <taxon>Mollusca</taxon>
        <taxon>Gastropoda</taxon>
        <taxon>Heterobranchia</taxon>
        <taxon>Euthyneura</taxon>
        <taxon>Panpulmonata</taxon>
        <taxon>Eupulmonata</taxon>
        <taxon>Stylommatophora</taxon>
        <taxon>Helicina</taxon>
        <taxon>Arionoidea</taxon>
        <taxon>Arionidae</taxon>
        <taxon>Arion</taxon>
    </lineage>
</organism>
<dbReference type="EMBL" id="HACG01053454">
    <property type="protein sequence ID" value="CEL00325.1"/>
    <property type="molecule type" value="Transcribed_RNA"/>
</dbReference>
<accession>A0A0B7C7C4</accession>
<evidence type="ECO:0000313" key="1">
    <source>
        <dbReference type="EMBL" id="CEL00325.1"/>
    </source>
</evidence>
<reference evidence="1" key="1">
    <citation type="submission" date="2014-12" db="EMBL/GenBank/DDBJ databases">
        <title>Insight into the proteome of Arion vulgaris.</title>
        <authorList>
            <person name="Aradska J."/>
            <person name="Bulat T."/>
            <person name="Smidak R."/>
            <person name="Sarate P."/>
            <person name="Gangsoo J."/>
            <person name="Sialana F."/>
            <person name="Bilban M."/>
            <person name="Lubec G."/>
        </authorList>
    </citation>
    <scope>NUCLEOTIDE SEQUENCE</scope>
    <source>
        <tissue evidence="1">Skin</tissue>
    </source>
</reference>
<gene>
    <name evidence="1" type="primary">ORF223419</name>
</gene>